<dbReference type="SMART" id="SM00829">
    <property type="entry name" value="PKS_ER"/>
    <property type="match status" value="1"/>
</dbReference>
<dbReference type="PANTHER" id="PTHR48106">
    <property type="entry name" value="QUINONE OXIDOREDUCTASE PIG3-RELATED"/>
    <property type="match status" value="1"/>
</dbReference>
<comment type="caution">
    <text evidence="4">The sequence shown here is derived from an EMBL/GenBank/DDBJ whole genome shotgun (WGS) entry which is preliminary data.</text>
</comment>
<keyword evidence="5" id="KW-1185">Reference proteome</keyword>
<keyword evidence="2" id="KW-0560">Oxidoreductase</keyword>
<sequence length="326" mass="34185">MRAITFDAPGDEEVLTWSEVPDVEPAPGEVLIEVAAAGVNNADLLQRKGNYPVPPGASDILGLECSGRIIGLGEGVTGWEVGQEVAALLTGGGYAERVVVPATQLLSVPENLDLISAAALPEAACAVYSNIGMVAGLKPGESFLVHGGGSGIGTHAIQWAHALGARVFTTAGSKKKLDAAQDLGASVVVNYRDEDFAERIKEETDGAGVDAVLDIIGAPYLKPNLKSLAFNGHLVIIGAQGGLDAAELDLGRMLKRRLHVSATTLRGRPAEEKAEIVTAVEQNVWPMIADGRVRPVVHQVLPMKDAAEAHRMLRRGEVIGKLLLTP</sequence>
<evidence type="ECO:0000256" key="1">
    <source>
        <dbReference type="ARBA" id="ARBA00022857"/>
    </source>
</evidence>
<evidence type="ECO:0000256" key="2">
    <source>
        <dbReference type="ARBA" id="ARBA00023002"/>
    </source>
</evidence>
<dbReference type="NCBIfam" id="TIGR02824">
    <property type="entry name" value="quinone_pig3"/>
    <property type="match status" value="1"/>
</dbReference>
<dbReference type="EMBL" id="VAWA01000018">
    <property type="protein sequence ID" value="TLP72888.1"/>
    <property type="molecule type" value="Genomic_DNA"/>
</dbReference>
<dbReference type="CDD" id="cd05276">
    <property type="entry name" value="p53_inducible_oxidoreductase"/>
    <property type="match status" value="1"/>
</dbReference>
<dbReference type="Gene3D" id="3.90.180.10">
    <property type="entry name" value="Medium-chain alcohol dehydrogenases, catalytic domain"/>
    <property type="match status" value="1"/>
</dbReference>
<dbReference type="RefSeq" id="WP_138170988.1">
    <property type="nucleotide sequence ID" value="NZ_VAWA01000018.1"/>
</dbReference>
<dbReference type="AlphaFoldDB" id="A0A5R9A2Q4"/>
<protein>
    <submittedName>
        <fullName evidence="4">NAD(P)H-quinone oxidoreductase</fullName>
    </submittedName>
</protein>
<proteinExistence type="predicted"/>
<dbReference type="SUPFAM" id="SSF50129">
    <property type="entry name" value="GroES-like"/>
    <property type="match status" value="1"/>
</dbReference>
<evidence type="ECO:0000313" key="5">
    <source>
        <dbReference type="Proteomes" id="UP000306544"/>
    </source>
</evidence>
<dbReference type="GO" id="GO:0016651">
    <property type="term" value="F:oxidoreductase activity, acting on NAD(P)H"/>
    <property type="evidence" value="ECO:0007669"/>
    <property type="project" value="TreeGrafter"/>
</dbReference>
<dbReference type="GO" id="GO:0070402">
    <property type="term" value="F:NADPH binding"/>
    <property type="evidence" value="ECO:0007669"/>
    <property type="project" value="TreeGrafter"/>
</dbReference>
<reference evidence="4 5" key="1">
    <citation type="submission" date="2019-05" db="EMBL/GenBank/DDBJ databases">
        <title>Nesterenkonia sp. GY239, isolated from the Southern Atlantic Ocean.</title>
        <authorList>
            <person name="Zhang G."/>
        </authorList>
    </citation>
    <scope>NUCLEOTIDE SEQUENCE [LARGE SCALE GENOMIC DNA]</scope>
    <source>
        <strain evidence="4 5">GY239</strain>
    </source>
</reference>
<dbReference type="Gene3D" id="3.40.50.720">
    <property type="entry name" value="NAD(P)-binding Rossmann-like Domain"/>
    <property type="match status" value="1"/>
</dbReference>
<dbReference type="OrthoDB" id="9780520at2"/>
<keyword evidence="1" id="KW-0521">NADP</keyword>
<dbReference type="InterPro" id="IPR013154">
    <property type="entry name" value="ADH-like_N"/>
</dbReference>
<dbReference type="InterPro" id="IPR036291">
    <property type="entry name" value="NAD(P)-bd_dom_sf"/>
</dbReference>
<gene>
    <name evidence="4" type="ORF">FEF27_11240</name>
</gene>
<evidence type="ECO:0000313" key="4">
    <source>
        <dbReference type="EMBL" id="TLP72888.1"/>
    </source>
</evidence>
<feature type="domain" description="Enoyl reductase (ER)" evidence="3">
    <location>
        <begin position="10"/>
        <end position="324"/>
    </location>
</feature>
<dbReference type="Pfam" id="PF08240">
    <property type="entry name" value="ADH_N"/>
    <property type="match status" value="1"/>
</dbReference>
<dbReference type="PANTHER" id="PTHR48106:SF8">
    <property type="entry name" value="OS02G0805600 PROTEIN"/>
    <property type="match status" value="1"/>
</dbReference>
<organism evidence="4 5">
    <name type="scientific">Nesterenkonia sphaerica</name>
    <dbReference type="NCBI Taxonomy" id="1804988"/>
    <lineage>
        <taxon>Bacteria</taxon>
        <taxon>Bacillati</taxon>
        <taxon>Actinomycetota</taxon>
        <taxon>Actinomycetes</taxon>
        <taxon>Micrococcales</taxon>
        <taxon>Micrococcaceae</taxon>
        <taxon>Nesterenkonia</taxon>
    </lineage>
</organism>
<dbReference type="InterPro" id="IPR020843">
    <property type="entry name" value="ER"/>
</dbReference>
<dbReference type="InterPro" id="IPR014189">
    <property type="entry name" value="Quinone_OxRdtase_PIG3"/>
</dbReference>
<name>A0A5R9A2Q4_9MICC</name>
<dbReference type="Proteomes" id="UP000306544">
    <property type="component" value="Unassembled WGS sequence"/>
</dbReference>
<dbReference type="SUPFAM" id="SSF51735">
    <property type="entry name" value="NAD(P)-binding Rossmann-fold domains"/>
    <property type="match status" value="1"/>
</dbReference>
<dbReference type="InterPro" id="IPR011032">
    <property type="entry name" value="GroES-like_sf"/>
</dbReference>
<accession>A0A5R9A2Q4</accession>
<dbReference type="Pfam" id="PF00107">
    <property type="entry name" value="ADH_zinc_N"/>
    <property type="match status" value="1"/>
</dbReference>
<evidence type="ECO:0000259" key="3">
    <source>
        <dbReference type="SMART" id="SM00829"/>
    </source>
</evidence>
<dbReference type="InterPro" id="IPR013149">
    <property type="entry name" value="ADH-like_C"/>
</dbReference>